<gene>
    <name evidence="10" type="ORF">NAV_LOCUS2413</name>
</gene>
<evidence type="ECO:0000256" key="7">
    <source>
        <dbReference type="ARBA" id="ARBA00023157"/>
    </source>
</evidence>
<organism evidence="10 11">
    <name type="scientific">Acanthocheilonema viteae</name>
    <name type="common">Filarial nematode worm</name>
    <name type="synonym">Dipetalonema viteae</name>
    <dbReference type="NCBI Taxonomy" id="6277"/>
    <lineage>
        <taxon>Eukaryota</taxon>
        <taxon>Metazoa</taxon>
        <taxon>Ecdysozoa</taxon>
        <taxon>Nematoda</taxon>
        <taxon>Chromadorea</taxon>
        <taxon>Rhabditida</taxon>
        <taxon>Spirurina</taxon>
        <taxon>Spiruromorpha</taxon>
        <taxon>Filarioidea</taxon>
        <taxon>Onchocercidae</taxon>
        <taxon>Acanthocheilonema</taxon>
    </lineage>
</organism>
<comment type="similarity">
    <text evidence="2 9">Belongs to the Wnt family.</text>
</comment>
<dbReference type="PANTHER" id="PTHR12027:SF116">
    <property type="entry name" value="ABNORMAL CELL LINEAGE PROTEIN 44"/>
    <property type="match status" value="1"/>
</dbReference>
<reference evidence="10 11" key="1">
    <citation type="submission" date="2018-08" db="EMBL/GenBank/DDBJ databases">
        <authorList>
            <person name="Laetsch R D."/>
            <person name="Stevens L."/>
            <person name="Kumar S."/>
            <person name="Blaxter L. M."/>
        </authorList>
    </citation>
    <scope>NUCLEOTIDE SEQUENCE [LARGE SCALE GENOMIC DNA]</scope>
</reference>
<evidence type="ECO:0000256" key="2">
    <source>
        <dbReference type="ARBA" id="ARBA00005683"/>
    </source>
</evidence>
<comment type="subcellular location">
    <subcellularLocation>
        <location evidence="1 9">Secreted</location>
        <location evidence="1 9">Extracellular space</location>
        <location evidence="1 9">Extracellular matrix</location>
    </subcellularLocation>
</comment>
<dbReference type="CDD" id="cd13113">
    <property type="entry name" value="Wnt"/>
    <property type="match status" value="1"/>
</dbReference>
<dbReference type="PANTHER" id="PTHR12027">
    <property type="entry name" value="WNT RELATED"/>
    <property type="match status" value="1"/>
</dbReference>
<evidence type="ECO:0000256" key="8">
    <source>
        <dbReference type="ARBA" id="ARBA00023288"/>
    </source>
</evidence>
<dbReference type="Proteomes" id="UP000276991">
    <property type="component" value="Unassembled WGS sequence"/>
</dbReference>
<dbReference type="EMBL" id="UPTC01000252">
    <property type="protein sequence ID" value="VBB27583.1"/>
    <property type="molecule type" value="Genomic_DNA"/>
</dbReference>
<dbReference type="GO" id="GO:0060070">
    <property type="term" value="P:canonical Wnt signaling pathway"/>
    <property type="evidence" value="ECO:0007669"/>
    <property type="project" value="TreeGrafter"/>
</dbReference>
<dbReference type="InterPro" id="IPR018161">
    <property type="entry name" value="Wnt_CS"/>
</dbReference>
<dbReference type="SMART" id="SM00097">
    <property type="entry name" value="WNT1"/>
    <property type="match status" value="1"/>
</dbReference>
<keyword evidence="11" id="KW-1185">Reference proteome</keyword>
<keyword evidence="3 9" id="KW-0217">Developmental protein</keyword>
<proteinExistence type="inferred from homology"/>
<protein>
    <recommendedName>
        <fullName evidence="9">Protein Wnt</fullName>
    </recommendedName>
</protein>
<dbReference type="GO" id="GO:0005109">
    <property type="term" value="F:frizzled binding"/>
    <property type="evidence" value="ECO:0007669"/>
    <property type="project" value="TreeGrafter"/>
</dbReference>
<keyword evidence="6 9" id="KW-0879">Wnt signaling pathway</keyword>
<dbReference type="AlphaFoldDB" id="A0A498SEP9"/>
<accession>A0A498SEP9</accession>
<keyword evidence="5" id="KW-0272">Extracellular matrix</keyword>
<dbReference type="InterPro" id="IPR005817">
    <property type="entry name" value="Wnt"/>
</dbReference>
<evidence type="ECO:0000256" key="1">
    <source>
        <dbReference type="ARBA" id="ARBA00004498"/>
    </source>
</evidence>
<evidence type="ECO:0000256" key="6">
    <source>
        <dbReference type="ARBA" id="ARBA00022687"/>
    </source>
</evidence>
<dbReference type="GO" id="GO:0005615">
    <property type="term" value="C:extracellular space"/>
    <property type="evidence" value="ECO:0007669"/>
    <property type="project" value="TreeGrafter"/>
</dbReference>
<dbReference type="GO" id="GO:0045165">
    <property type="term" value="P:cell fate commitment"/>
    <property type="evidence" value="ECO:0007669"/>
    <property type="project" value="TreeGrafter"/>
</dbReference>
<sequence>MDDTLKRNEERKFLDSITSKIFYYLNLNSAYCNTTATIATTTTTAAATAATTTATTITATTVTATITTTTITATITTTAIIIGKFERKQKERREKIDTNLEKSVNATNKPQRKMRFVRQKSDINLIERRYAPLLYGYYLLCALLLEEKAYGVQTTPPEKLTQGCSPELLHLRSHRHFHVLCRSQPAIAVAAYEGMQDAMIQCKEQMRFQPWDCSQIITVLQDPPILRLGTRESAYLWALTSAGAAWGVATACSQGWLPDCSCSGRDELKQNWEWGGCSYGVQFGIITSRKLLTRSATSRSPLRKLEKHNLKAGRLAVKKTLISSCKCHGVSGSCDQKTCWKKTAALSTIVQHITNKMHKARRLPDVNSPAKNAELVYMEDSPDPCRSTRITNRVCNWRNETSSQGDCGLLCCGRGFKVSHELISYQCDCQFVWCCHLKCNTCLRHRWVSTCN</sequence>
<dbReference type="STRING" id="6277.A0A498SEP9"/>
<evidence type="ECO:0000256" key="9">
    <source>
        <dbReference type="RuleBase" id="RU003500"/>
    </source>
</evidence>
<evidence type="ECO:0000313" key="10">
    <source>
        <dbReference type="EMBL" id="VBB27583.1"/>
    </source>
</evidence>
<dbReference type="PRINTS" id="PR01349">
    <property type="entry name" value="WNTPROTEIN"/>
</dbReference>
<evidence type="ECO:0000256" key="4">
    <source>
        <dbReference type="ARBA" id="ARBA00022525"/>
    </source>
</evidence>
<dbReference type="GO" id="GO:0005125">
    <property type="term" value="F:cytokine activity"/>
    <property type="evidence" value="ECO:0007669"/>
    <property type="project" value="TreeGrafter"/>
</dbReference>
<dbReference type="PROSITE" id="PS00246">
    <property type="entry name" value="WNT1"/>
    <property type="match status" value="1"/>
</dbReference>
<name>A0A498SEP9_ACAVI</name>
<evidence type="ECO:0000313" key="11">
    <source>
        <dbReference type="Proteomes" id="UP000276991"/>
    </source>
</evidence>
<comment type="function">
    <text evidence="9">Ligand for members of the frizzled family of seven transmembrane receptors.</text>
</comment>
<evidence type="ECO:0000256" key="5">
    <source>
        <dbReference type="ARBA" id="ARBA00022530"/>
    </source>
</evidence>
<keyword evidence="4" id="KW-0964">Secreted</keyword>
<keyword evidence="7" id="KW-1015">Disulfide bond</keyword>
<dbReference type="Gene3D" id="3.30.2460.20">
    <property type="match status" value="1"/>
</dbReference>
<dbReference type="OrthoDB" id="5945655at2759"/>
<keyword evidence="8" id="KW-0449">Lipoprotein</keyword>
<dbReference type="InterPro" id="IPR043158">
    <property type="entry name" value="Wnt_C"/>
</dbReference>
<dbReference type="Pfam" id="PF00110">
    <property type="entry name" value="wnt"/>
    <property type="match status" value="1"/>
</dbReference>
<evidence type="ECO:0000256" key="3">
    <source>
        <dbReference type="ARBA" id="ARBA00022473"/>
    </source>
</evidence>
<dbReference type="GO" id="GO:0030182">
    <property type="term" value="P:neuron differentiation"/>
    <property type="evidence" value="ECO:0007669"/>
    <property type="project" value="TreeGrafter"/>
</dbReference>